<dbReference type="InParanoid" id="A0A2H3D2G0"/>
<gene>
    <name evidence="1" type="ORF">ARMGADRAFT_873455</name>
</gene>
<dbReference type="STRING" id="47427.A0A2H3D2G0"/>
<proteinExistence type="predicted"/>
<protein>
    <submittedName>
        <fullName evidence="1">Uncharacterized protein</fullName>
    </submittedName>
</protein>
<dbReference type="Proteomes" id="UP000217790">
    <property type="component" value="Unassembled WGS sequence"/>
</dbReference>
<sequence length="70" mass="7202">SRLSTKEGNAVALVARGADSLKALSADINTADGTAASLPISAYMDINATNRVHYQGQPIHVALYNTGCGV</sequence>
<accession>A0A2H3D2G0</accession>
<dbReference type="EMBL" id="KZ293716">
    <property type="protein sequence ID" value="PBK82513.1"/>
    <property type="molecule type" value="Genomic_DNA"/>
</dbReference>
<reference evidence="2" key="1">
    <citation type="journal article" date="2017" name="Nat. Ecol. Evol.">
        <title>Genome expansion and lineage-specific genetic innovations in the forest pathogenic fungi Armillaria.</title>
        <authorList>
            <person name="Sipos G."/>
            <person name="Prasanna A.N."/>
            <person name="Walter M.C."/>
            <person name="O'Connor E."/>
            <person name="Balint B."/>
            <person name="Krizsan K."/>
            <person name="Kiss B."/>
            <person name="Hess J."/>
            <person name="Varga T."/>
            <person name="Slot J."/>
            <person name="Riley R."/>
            <person name="Boka B."/>
            <person name="Rigling D."/>
            <person name="Barry K."/>
            <person name="Lee J."/>
            <person name="Mihaltcheva S."/>
            <person name="LaButti K."/>
            <person name="Lipzen A."/>
            <person name="Waldron R."/>
            <person name="Moloney N.M."/>
            <person name="Sperisen C."/>
            <person name="Kredics L."/>
            <person name="Vagvoelgyi C."/>
            <person name="Patrignani A."/>
            <person name="Fitzpatrick D."/>
            <person name="Nagy I."/>
            <person name="Doyle S."/>
            <person name="Anderson J.B."/>
            <person name="Grigoriev I.V."/>
            <person name="Gueldener U."/>
            <person name="Muensterkoetter M."/>
            <person name="Nagy L.G."/>
        </authorList>
    </citation>
    <scope>NUCLEOTIDE SEQUENCE [LARGE SCALE GENOMIC DNA]</scope>
    <source>
        <strain evidence="2">Ar21-2</strain>
    </source>
</reference>
<feature type="non-terminal residue" evidence="1">
    <location>
        <position position="70"/>
    </location>
</feature>
<evidence type="ECO:0000313" key="2">
    <source>
        <dbReference type="Proteomes" id="UP000217790"/>
    </source>
</evidence>
<feature type="non-terminal residue" evidence="1">
    <location>
        <position position="1"/>
    </location>
</feature>
<keyword evidence="2" id="KW-1185">Reference proteome</keyword>
<dbReference type="OrthoDB" id="3101040at2759"/>
<evidence type="ECO:0000313" key="1">
    <source>
        <dbReference type="EMBL" id="PBK82513.1"/>
    </source>
</evidence>
<dbReference type="AlphaFoldDB" id="A0A2H3D2G0"/>
<name>A0A2H3D2G0_ARMGA</name>
<organism evidence="1 2">
    <name type="scientific">Armillaria gallica</name>
    <name type="common">Bulbous honey fungus</name>
    <name type="synonym">Armillaria bulbosa</name>
    <dbReference type="NCBI Taxonomy" id="47427"/>
    <lineage>
        <taxon>Eukaryota</taxon>
        <taxon>Fungi</taxon>
        <taxon>Dikarya</taxon>
        <taxon>Basidiomycota</taxon>
        <taxon>Agaricomycotina</taxon>
        <taxon>Agaricomycetes</taxon>
        <taxon>Agaricomycetidae</taxon>
        <taxon>Agaricales</taxon>
        <taxon>Marasmiineae</taxon>
        <taxon>Physalacriaceae</taxon>
        <taxon>Armillaria</taxon>
    </lineage>
</organism>